<gene>
    <name evidence="2" type="ORF">E2C01_017865</name>
</gene>
<comment type="caution">
    <text evidence="2">The sequence shown here is derived from an EMBL/GenBank/DDBJ whole genome shotgun (WGS) entry which is preliminary data.</text>
</comment>
<dbReference type="Proteomes" id="UP000324222">
    <property type="component" value="Unassembled WGS sequence"/>
</dbReference>
<protein>
    <submittedName>
        <fullName evidence="2">Uncharacterized protein</fullName>
    </submittedName>
</protein>
<evidence type="ECO:0000256" key="1">
    <source>
        <dbReference type="SAM" id="MobiDB-lite"/>
    </source>
</evidence>
<name>A0A5B7DSX8_PORTR</name>
<sequence>MNTLIFTLSRSTQSELRGFGTRDVSTTTNHRVGDPPSKEPLHETTSLSYRLALTSAPPFSAAICCVVVALQKTVLADEGTILIIVGERTRLKRQFYSFPPPTTTTTTTTMAMPEPISLRDIQYLPGNNTNTSYHKSTPPLKPLSYDARSLPLPTPTPTWGPPLSGAGG</sequence>
<evidence type="ECO:0000313" key="2">
    <source>
        <dbReference type="EMBL" id="MPC24772.1"/>
    </source>
</evidence>
<proteinExistence type="predicted"/>
<keyword evidence="3" id="KW-1185">Reference proteome</keyword>
<accession>A0A5B7DSX8</accession>
<dbReference type="AlphaFoldDB" id="A0A5B7DSX8"/>
<organism evidence="2 3">
    <name type="scientific">Portunus trituberculatus</name>
    <name type="common">Swimming crab</name>
    <name type="synonym">Neptunus trituberculatus</name>
    <dbReference type="NCBI Taxonomy" id="210409"/>
    <lineage>
        <taxon>Eukaryota</taxon>
        <taxon>Metazoa</taxon>
        <taxon>Ecdysozoa</taxon>
        <taxon>Arthropoda</taxon>
        <taxon>Crustacea</taxon>
        <taxon>Multicrustacea</taxon>
        <taxon>Malacostraca</taxon>
        <taxon>Eumalacostraca</taxon>
        <taxon>Eucarida</taxon>
        <taxon>Decapoda</taxon>
        <taxon>Pleocyemata</taxon>
        <taxon>Brachyura</taxon>
        <taxon>Eubrachyura</taxon>
        <taxon>Portunoidea</taxon>
        <taxon>Portunidae</taxon>
        <taxon>Portuninae</taxon>
        <taxon>Portunus</taxon>
    </lineage>
</organism>
<feature type="region of interest" description="Disordered" evidence="1">
    <location>
        <begin position="127"/>
        <end position="168"/>
    </location>
</feature>
<reference evidence="2 3" key="1">
    <citation type="submission" date="2019-05" db="EMBL/GenBank/DDBJ databases">
        <title>Another draft genome of Portunus trituberculatus and its Hox gene families provides insights of decapod evolution.</title>
        <authorList>
            <person name="Jeong J.-H."/>
            <person name="Song I."/>
            <person name="Kim S."/>
            <person name="Choi T."/>
            <person name="Kim D."/>
            <person name="Ryu S."/>
            <person name="Kim W."/>
        </authorList>
    </citation>
    <scope>NUCLEOTIDE SEQUENCE [LARGE SCALE GENOMIC DNA]</scope>
    <source>
        <tissue evidence="2">Muscle</tissue>
    </source>
</reference>
<feature type="region of interest" description="Disordered" evidence="1">
    <location>
        <begin position="17"/>
        <end position="43"/>
    </location>
</feature>
<feature type="compositionally biased region" description="Basic and acidic residues" evidence="1">
    <location>
        <begin position="31"/>
        <end position="42"/>
    </location>
</feature>
<dbReference type="EMBL" id="VSRR010001372">
    <property type="protein sequence ID" value="MPC24772.1"/>
    <property type="molecule type" value="Genomic_DNA"/>
</dbReference>
<evidence type="ECO:0000313" key="3">
    <source>
        <dbReference type="Proteomes" id="UP000324222"/>
    </source>
</evidence>